<feature type="region of interest" description="Disordered" evidence="8">
    <location>
        <begin position="294"/>
        <end position="316"/>
    </location>
</feature>
<evidence type="ECO:0000256" key="6">
    <source>
        <dbReference type="ARBA" id="ARBA00022989"/>
    </source>
</evidence>
<dbReference type="GO" id="GO:0016020">
    <property type="term" value="C:membrane"/>
    <property type="evidence" value="ECO:0007669"/>
    <property type="project" value="UniProtKB-SubCell"/>
</dbReference>
<dbReference type="Pfam" id="PF01061">
    <property type="entry name" value="ABC2_membrane"/>
    <property type="match status" value="1"/>
</dbReference>
<dbReference type="GO" id="GO:0016887">
    <property type="term" value="F:ATP hydrolysis activity"/>
    <property type="evidence" value="ECO:0007669"/>
    <property type="project" value="InterPro"/>
</dbReference>
<feature type="transmembrane region" description="Helical" evidence="9">
    <location>
        <begin position="372"/>
        <end position="394"/>
    </location>
</feature>
<dbReference type="InterPro" id="IPR003593">
    <property type="entry name" value="AAA+_ATPase"/>
</dbReference>
<evidence type="ECO:0000256" key="5">
    <source>
        <dbReference type="ARBA" id="ARBA00022840"/>
    </source>
</evidence>
<keyword evidence="12" id="KW-1185">Reference proteome</keyword>
<dbReference type="FunFam" id="3.40.50.300:FF:001473">
    <property type="entry name" value="ATP-binding cassette transporter"/>
    <property type="match status" value="1"/>
</dbReference>
<dbReference type="Gene3D" id="3.40.50.300">
    <property type="entry name" value="P-loop containing nucleotide triphosphate hydrolases"/>
    <property type="match status" value="1"/>
</dbReference>
<gene>
    <name evidence="11" type="ORF">Taro_028855</name>
</gene>
<evidence type="ECO:0000256" key="3">
    <source>
        <dbReference type="ARBA" id="ARBA00022692"/>
    </source>
</evidence>
<evidence type="ECO:0000256" key="2">
    <source>
        <dbReference type="ARBA" id="ARBA00022448"/>
    </source>
</evidence>
<reference evidence="11" key="1">
    <citation type="submission" date="2017-07" db="EMBL/GenBank/DDBJ databases">
        <title>Taro Niue Genome Assembly and Annotation.</title>
        <authorList>
            <person name="Atibalentja N."/>
            <person name="Keating K."/>
            <person name="Fields C.J."/>
        </authorList>
    </citation>
    <scope>NUCLEOTIDE SEQUENCE</scope>
    <source>
        <strain evidence="11">Niue_2</strain>
        <tissue evidence="11">Leaf</tissue>
    </source>
</reference>
<dbReference type="SMART" id="SM00382">
    <property type="entry name" value="AAA"/>
    <property type="match status" value="1"/>
</dbReference>
<dbReference type="PANTHER" id="PTHR48041">
    <property type="entry name" value="ABC TRANSPORTER G FAMILY MEMBER 28"/>
    <property type="match status" value="1"/>
</dbReference>
<dbReference type="InterPro" id="IPR013525">
    <property type="entry name" value="ABC2_TM"/>
</dbReference>
<protein>
    <recommendedName>
        <fullName evidence="10">ABC transporter domain-containing protein</fullName>
    </recommendedName>
</protein>
<dbReference type="Proteomes" id="UP000652761">
    <property type="component" value="Unassembled WGS sequence"/>
</dbReference>
<evidence type="ECO:0000256" key="9">
    <source>
        <dbReference type="SAM" id="Phobius"/>
    </source>
</evidence>
<dbReference type="AlphaFoldDB" id="A0A843VMA0"/>
<evidence type="ECO:0000313" key="12">
    <source>
        <dbReference type="Proteomes" id="UP000652761"/>
    </source>
</evidence>
<dbReference type="PROSITE" id="PS50893">
    <property type="entry name" value="ABC_TRANSPORTER_2"/>
    <property type="match status" value="1"/>
</dbReference>
<dbReference type="PROSITE" id="PS00211">
    <property type="entry name" value="ABC_TRANSPORTER_1"/>
    <property type="match status" value="1"/>
</dbReference>
<keyword evidence="7 9" id="KW-0472">Membrane</keyword>
<feature type="domain" description="ABC transporter" evidence="10">
    <location>
        <begin position="19"/>
        <end position="276"/>
    </location>
</feature>
<evidence type="ECO:0000256" key="7">
    <source>
        <dbReference type="ARBA" id="ARBA00023136"/>
    </source>
</evidence>
<feature type="transmembrane region" description="Helical" evidence="9">
    <location>
        <begin position="344"/>
        <end position="366"/>
    </location>
</feature>
<dbReference type="InterPro" id="IPR017871">
    <property type="entry name" value="ABC_transporter-like_CS"/>
</dbReference>
<evidence type="ECO:0000313" key="11">
    <source>
        <dbReference type="EMBL" id="MQL96176.1"/>
    </source>
</evidence>
<dbReference type="InterPro" id="IPR050352">
    <property type="entry name" value="ABCG_transporters"/>
</dbReference>
<dbReference type="OrthoDB" id="66620at2759"/>
<feature type="transmembrane region" description="Helical" evidence="9">
    <location>
        <begin position="450"/>
        <end position="471"/>
    </location>
</feature>
<comment type="subcellular location">
    <subcellularLocation>
        <location evidence="1">Membrane</location>
        <topology evidence="1">Multi-pass membrane protein</topology>
    </subcellularLocation>
</comment>
<keyword evidence="4" id="KW-0547">Nucleotide-binding</keyword>
<evidence type="ECO:0000256" key="1">
    <source>
        <dbReference type="ARBA" id="ARBA00004141"/>
    </source>
</evidence>
<dbReference type="InterPro" id="IPR003439">
    <property type="entry name" value="ABC_transporter-like_ATP-bd"/>
</dbReference>
<organism evidence="11 12">
    <name type="scientific">Colocasia esculenta</name>
    <name type="common">Wild taro</name>
    <name type="synonym">Arum esculentum</name>
    <dbReference type="NCBI Taxonomy" id="4460"/>
    <lineage>
        <taxon>Eukaryota</taxon>
        <taxon>Viridiplantae</taxon>
        <taxon>Streptophyta</taxon>
        <taxon>Embryophyta</taxon>
        <taxon>Tracheophyta</taxon>
        <taxon>Spermatophyta</taxon>
        <taxon>Magnoliopsida</taxon>
        <taxon>Liliopsida</taxon>
        <taxon>Araceae</taxon>
        <taxon>Aroideae</taxon>
        <taxon>Colocasieae</taxon>
        <taxon>Colocasia</taxon>
    </lineage>
</organism>
<proteinExistence type="predicted"/>
<dbReference type="Pfam" id="PF00005">
    <property type="entry name" value="ABC_tran"/>
    <property type="match status" value="1"/>
</dbReference>
<evidence type="ECO:0000259" key="10">
    <source>
        <dbReference type="PROSITE" id="PS50893"/>
    </source>
</evidence>
<evidence type="ECO:0000256" key="4">
    <source>
        <dbReference type="ARBA" id="ARBA00022741"/>
    </source>
</evidence>
<dbReference type="GO" id="GO:0140359">
    <property type="term" value="F:ABC-type transporter activity"/>
    <property type="evidence" value="ECO:0007669"/>
    <property type="project" value="InterPro"/>
</dbReference>
<dbReference type="SUPFAM" id="SSF52540">
    <property type="entry name" value="P-loop containing nucleoside triphosphate hydrolases"/>
    <property type="match status" value="1"/>
</dbReference>
<keyword evidence="5" id="KW-0067">ATP-binding</keyword>
<sequence length="596" mass="64773">MASPASSPVTRAWKGPYRIETKSLSYALPPSVGDLCWRRWYRVHADHHGKPILRNVTCEALPGEIMGIVGPSGAGKTTLLSVLAGAAHPGRVAGEVLLNGVQMDVVRFRRVSGYVTQDDALFPLLTVEESLAYSARLRLGEGRAKAAARVRELLRELGLDHVARSRVGCDGCGGISGGEKRRVSIGVELVHDPAVVLLDEPTSGLDSVSALHIVSLLKSMAKAQGKTVVLTIHQPGFRILELIDRVLLLAGGAVRHHGPLDILERRLESAGHLIPAHVNVLEYAMDALASLDAEAPISPGPNPTPSAGPNEDDDRVVPANPPLREVLILGERFFKNISRSKQLFMAKALQSLVAGLALSSVFAGVTDPRARVGFFAFSLTFLLSSTTEALPMFLQERRILARETSRGAYRVASYVAANALVFLPFLLAAALLYATPVYWLVGLRREADGFLWFALVVWLAAATANSFVACFSALVPNFVTGSSVIAGLMGAFFLFSGYFIAEESMPRYWVFVHYLSLFKYPFEAFLINEYGTGKGRGRCLRAAGEVCLVDGDMLLRQMGLGDAKMESRVGVMVAFICAYRVLCFVVLWFRCRSLRT</sequence>
<feature type="transmembrane region" description="Helical" evidence="9">
    <location>
        <begin position="478"/>
        <end position="501"/>
    </location>
</feature>
<comment type="caution">
    <text evidence="11">The sequence shown here is derived from an EMBL/GenBank/DDBJ whole genome shotgun (WGS) entry which is preliminary data.</text>
</comment>
<dbReference type="InterPro" id="IPR027417">
    <property type="entry name" value="P-loop_NTPase"/>
</dbReference>
<keyword evidence="3 9" id="KW-0812">Transmembrane</keyword>
<accession>A0A843VMA0</accession>
<evidence type="ECO:0000256" key="8">
    <source>
        <dbReference type="SAM" id="MobiDB-lite"/>
    </source>
</evidence>
<name>A0A843VMA0_COLES</name>
<dbReference type="GO" id="GO:0005524">
    <property type="term" value="F:ATP binding"/>
    <property type="evidence" value="ECO:0007669"/>
    <property type="project" value="UniProtKB-KW"/>
</dbReference>
<dbReference type="PANTHER" id="PTHR48041:SF100">
    <property type="entry name" value="ABC TRANSPORTER-LIKE"/>
    <property type="match status" value="1"/>
</dbReference>
<feature type="transmembrane region" description="Helical" evidence="9">
    <location>
        <begin position="569"/>
        <end position="589"/>
    </location>
</feature>
<keyword evidence="6 9" id="KW-1133">Transmembrane helix</keyword>
<dbReference type="EMBL" id="NMUH01001884">
    <property type="protein sequence ID" value="MQL96176.1"/>
    <property type="molecule type" value="Genomic_DNA"/>
</dbReference>
<keyword evidence="2" id="KW-0813">Transport</keyword>
<feature type="transmembrane region" description="Helical" evidence="9">
    <location>
        <begin position="415"/>
        <end position="438"/>
    </location>
</feature>